<dbReference type="Pfam" id="PF06197">
    <property type="entry name" value="DUF998"/>
    <property type="match status" value="1"/>
</dbReference>
<dbReference type="Proteomes" id="UP001620405">
    <property type="component" value="Unassembled WGS sequence"/>
</dbReference>
<dbReference type="EMBL" id="JADIKG010000011">
    <property type="protein sequence ID" value="MFK2873493.1"/>
    <property type="molecule type" value="Genomic_DNA"/>
</dbReference>
<feature type="transmembrane region" description="Helical" evidence="1">
    <location>
        <begin position="38"/>
        <end position="58"/>
    </location>
</feature>
<accession>A0ABW8IU50</accession>
<keyword evidence="1" id="KW-0812">Transmembrane</keyword>
<gene>
    <name evidence="2" type="ORF">ISP13_08100</name>
</gene>
<name>A0ABW8IU50_9GAMM</name>
<keyword evidence="3" id="KW-1185">Reference proteome</keyword>
<protein>
    <submittedName>
        <fullName evidence="2">DUF998 domain-containing protein</fullName>
    </submittedName>
</protein>
<feature type="transmembrane region" description="Helical" evidence="1">
    <location>
        <begin position="136"/>
        <end position="156"/>
    </location>
</feature>
<dbReference type="RefSeq" id="WP_284397311.1">
    <property type="nucleotide sequence ID" value="NZ_BSNQ01000003.1"/>
</dbReference>
<reference evidence="2 3" key="1">
    <citation type="submission" date="2020-10" db="EMBL/GenBank/DDBJ databases">
        <title>Phylogeny of dyella-like bacteria.</title>
        <authorList>
            <person name="Fu J."/>
        </authorList>
    </citation>
    <scope>NUCLEOTIDE SEQUENCE [LARGE SCALE GENOMIC DNA]</scope>
    <source>
        <strain evidence="2 3">DHOB07</strain>
    </source>
</reference>
<keyword evidence="1" id="KW-1133">Transmembrane helix</keyword>
<proteinExistence type="predicted"/>
<organism evidence="2 3">
    <name type="scientific">Dyella lipolytica</name>
    <dbReference type="NCBI Taxonomy" id="1867835"/>
    <lineage>
        <taxon>Bacteria</taxon>
        <taxon>Pseudomonadati</taxon>
        <taxon>Pseudomonadota</taxon>
        <taxon>Gammaproteobacteria</taxon>
        <taxon>Lysobacterales</taxon>
        <taxon>Rhodanobacteraceae</taxon>
        <taxon>Dyella</taxon>
    </lineage>
</organism>
<keyword evidence="1" id="KW-0472">Membrane</keyword>
<evidence type="ECO:0000256" key="1">
    <source>
        <dbReference type="SAM" id="Phobius"/>
    </source>
</evidence>
<feature type="transmembrane region" description="Helical" evidence="1">
    <location>
        <begin position="168"/>
        <end position="185"/>
    </location>
</feature>
<sequence length="191" mass="20920">MIVTVIAFAGVCDAAQFWRTDLNWIAIPLSAYLTGPGGIYVRGVYYLMSVALLGFAWAGYAATASAQRSGLASALFVAAGLALPVVAVTELFRGTAYQDLAHFIHQLTAPATFLWLSFGMLVLSSRWRRDMRMKKGSQPGVVLAWLATLILWFQVLVPGLPNGFWEKLAVVLILLWLGWAARHLLRTAQPP</sequence>
<feature type="transmembrane region" description="Helical" evidence="1">
    <location>
        <begin position="70"/>
        <end position="92"/>
    </location>
</feature>
<evidence type="ECO:0000313" key="3">
    <source>
        <dbReference type="Proteomes" id="UP001620405"/>
    </source>
</evidence>
<evidence type="ECO:0000313" key="2">
    <source>
        <dbReference type="EMBL" id="MFK2873493.1"/>
    </source>
</evidence>
<feature type="transmembrane region" description="Helical" evidence="1">
    <location>
        <begin position="104"/>
        <end position="124"/>
    </location>
</feature>
<comment type="caution">
    <text evidence="2">The sequence shown here is derived from an EMBL/GenBank/DDBJ whole genome shotgun (WGS) entry which is preliminary data.</text>
</comment>
<dbReference type="InterPro" id="IPR009339">
    <property type="entry name" value="DUF998"/>
</dbReference>